<dbReference type="PRINTS" id="PR01047">
    <property type="entry name" value="TRNASYNTHTHR"/>
</dbReference>
<proteinExistence type="inferred from homology"/>
<dbReference type="EMBL" id="JAIZPD010000006">
    <property type="protein sequence ID" value="KAH0962327.1"/>
    <property type="molecule type" value="Genomic_DNA"/>
</dbReference>
<dbReference type="Gene3D" id="3.30.930.10">
    <property type="entry name" value="Bira Bifunctional Protein, Domain 2"/>
    <property type="match status" value="1"/>
</dbReference>
<dbReference type="Pfam" id="PF03129">
    <property type="entry name" value="HGTP_anticodon"/>
    <property type="match status" value="1"/>
</dbReference>
<comment type="subcellular location">
    <subcellularLocation>
        <location evidence="1">Mitochondrion matrix</location>
    </subcellularLocation>
</comment>
<evidence type="ECO:0000256" key="2">
    <source>
        <dbReference type="ARBA" id="ARBA00008226"/>
    </source>
</evidence>
<evidence type="ECO:0000256" key="12">
    <source>
        <dbReference type="ARBA" id="ARBA00049515"/>
    </source>
</evidence>
<dbReference type="InterPro" id="IPR006195">
    <property type="entry name" value="aa-tRNA-synth_II"/>
</dbReference>
<dbReference type="InterPro" id="IPR002320">
    <property type="entry name" value="Thr-tRNA-ligase_IIa"/>
</dbReference>
<keyword evidence="9" id="KW-0496">Mitochondrion</keyword>
<comment type="catalytic activity">
    <reaction evidence="12">
        <text>tRNA(Thr) + L-threonine + ATP = L-threonyl-tRNA(Thr) + AMP + diphosphate + H(+)</text>
        <dbReference type="Rhea" id="RHEA:24624"/>
        <dbReference type="Rhea" id="RHEA-COMP:9670"/>
        <dbReference type="Rhea" id="RHEA-COMP:9704"/>
        <dbReference type="ChEBI" id="CHEBI:15378"/>
        <dbReference type="ChEBI" id="CHEBI:30616"/>
        <dbReference type="ChEBI" id="CHEBI:33019"/>
        <dbReference type="ChEBI" id="CHEBI:57926"/>
        <dbReference type="ChEBI" id="CHEBI:78442"/>
        <dbReference type="ChEBI" id="CHEBI:78534"/>
        <dbReference type="ChEBI" id="CHEBI:456215"/>
        <dbReference type="EC" id="6.1.1.3"/>
    </reaction>
</comment>
<evidence type="ECO:0000256" key="1">
    <source>
        <dbReference type="ARBA" id="ARBA00004305"/>
    </source>
</evidence>
<keyword evidence="10 14" id="KW-0030">Aminoacyl-tRNA synthetase</keyword>
<keyword evidence="8" id="KW-0809">Transit peptide</keyword>
<dbReference type="CDD" id="cd00771">
    <property type="entry name" value="ThrRS_core"/>
    <property type="match status" value="1"/>
</dbReference>
<organism evidence="14 15">
    <name type="scientific">Hirsutella rhossiliensis</name>
    <dbReference type="NCBI Taxonomy" id="111463"/>
    <lineage>
        <taxon>Eukaryota</taxon>
        <taxon>Fungi</taxon>
        <taxon>Dikarya</taxon>
        <taxon>Ascomycota</taxon>
        <taxon>Pezizomycotina</taxon>
        <taxon>Sordariomycetes</taxon>
        <taxon>Hypocreomycetidae</taxon>
        <taxon>Hypocreales</taxon>
        <taxon>Ophiocordycipitaceae</taxon>
        <taxon>Hirsutella</taxon>
    </lineage>
</organism>
<dbReference type="SUPFAM" id="SSF55681">
    <property type="entry name" value="Class II aaRS and biotin synthetases"/>
    <property type="match status" value="1"/>
</dbReference>
<evidence type="ECO:0000259" key="13">
    <source>
        <dbReference type="PROSITE" id="PS50862"/>
    </source>
</evidence>
<evidence type="ECO:0000256" key="11">
    <source>
        <dbReference type="ARBA" id="ARBA00031900"/>
    </source>
</evidence>
<evidence type="ECO:0000256" key="6">
    <source>
        <dbReference type="ARBA" id="ARBA00022840"/>
    </source>
</evidence>
<dbReference type="GO" id="GO:0005759">
    <property type="term" value="C:mitochondrial matrix"/>
    <property type="evidence" value="ECO:0007669"/>
    <property type="project" value="UniProtKB-SubCell"/>
</dbReference>
<dbReference type="EC" id="6.1.1.3" evidence="3"/>
<dbReference type="GO" id="GO:0005524">
    <property type="term" value="F:ATP binding"/>
    <property type="evidence" value="ECO:0007669"/>
    <property type="project" value="UniProtKB-KW"/>
</dbReference>
<dbReference type="PROSITE" id="PS50862">
    <property type="entry name" value="AA_TRNA_LIGASE_II"/>
    <property type="match status" value="1"/>
</dbReference>
<evidence type="ECO:0000256" key="3">
    <source>
        <dbReference type="ARBA" id="ARBA00013163"/>
    </source>
</evidence>
<keyword evidence="4" id="KW-0436">Ligase</keyword>
<feature type="domain" description="Aminoacyl-transfer RNA synthetases class-II family profile" evidence="13">
    <location>
        <begin position="43"/>
        <end position="333"/>
    </location>
</feature>
<evidence type="ECO:0000313" key="14">
    <source>
        <dbReference type="EMBL" id="KAH0962327.1"/>
    </source>
</evidence>
<dbReference type="Gene3D" id="3.40.50.800">
    <property type="entry name" value="Anticodon-binding domain"/>
    <property type="match status" value="1"/>
</dbReference>
<dbReference type="OrthoDB" id="5423599at2759"/>
<dbReference type="SUPFAM" id="SSF52954">
    <property type="entry name" value="Class II aaRS ABD-related"/>
    <property type="match status" value="1"/>
</dbReference>
<dbReference type="PANTHER" id="PTHR11451">
    <property type="entry name" value="THREONINE-TRNA LIGASE"/>
    <property type="match status" value="1"/>
</dbReference>
<dbReference type="Proteomes" id="UP000824596">
    <property type="component" value="Unassembled WGS sequence"/>
</dbReference>
<keyword evidence="6" id="KW-0067">ATP-binding</keyword>
<dbReference type="PANTHER" id="PTHR11451:SF50">
    <property type="entry name" value="THREONINE--TRNA LIGASE, MITOCHONDRIAL"/>
    <property type="match status" value="1"/>
</dbReference>
<dbReference type="AlphaFoldDB" id="A0A9P8MVT9"/>
<evidence type="ECO:0000256" key="7">
    <source>
        <dbReference type="ARBA" id="ARBA00022917"/>
    </source>
</evidence>
<dbReference type="GO" id="GO:0006435">
    <property type="term" value="P:threonyl-tRNA aminoacylation"/>
    <property type="evidence" value="ECO:0007669"/>
    <property type="project" value="InterPro"/>
</dbReference>
<dbReference type="GO" id="GO:0004829">
    <property type="term" value="F:threonine-tRNA ligase activity"/>
    <property type="evidence" value="ECO:0007669"/>
    <property type="project" value="UniProtKB-EC"/>
</dbReference>
<sequence>MIRPRAAAAVRALSPVPWNCPACLSRRRYTGQGPDKVEPPDHRKLGLQQEIFITSVYSPGSPIFLPNGTRIFNRLVDFLRKQYVRYGFQEVITPIIYKKSLWAKSGHLENYADDMYSDEADGDYGLKPMNCPGHCLIFKSKLHSYRDLPLRYADFSPVHRNEPSGSLSGLTRVRRFHQDDGHIFCRPCQVEEEIKKTLDFVKVVYNVLRLGVSYRLALSTRPKDHFIGTEDEWNRAEDSLRRALEASGMEWSVNDGDGAFYGPKIDVILKDSDGKEHQTATIQLDFQLPKRFELEYQLAEYGSVRPVMIHRAVLGSVERLMALLIESYNGKWPFWLNPRQAIILTVNTSQPVVDWAEQVRDMLVGIQLDVDSTPRSLGSKIREARTNGYSQLLVVGEQDVENRQVSLGRERLSPAEMLERMRDMTDKFQ</sequence>
<reference evidence="14" key="1">
    <citation type="submission" date="2021-09" db="EMBL/GenBank/DDBJ databases">
        <title>A high-quality genome of the endoparasitic fungus Hirsutella rhossiliensis with a comparison of Hirsutella genomes reveals transposable elements contributing to genome size variation.</title>
        <authorList>
            <person name="Lin R."/>
            <person name="Jiao Y."/>
            <person name="Sun X."/>
            <person name="Ling J."/>
            <person name="Xie B."/>
            <person name="Cheng X."/>
        </authorList>
    </citation>
    <scope>NUCLEOTIDE SEQUENCE</scope>
    <source>
        <strain evidence="14">HR02</strain>
    </source>
</reference>
<evidence type="ECO:0000256" key="5">
    <source>
        <dbReference type="ARBA" id="ARBA00022741"/>
    </source>
</evidence>
<evidence type="ECO:0000256" key="10">
    <source>
        <dbReference type="ARBA" id="ARBA00023146"/>
    </source>
</evidence>
<dbReference type="RefSeq" id="XP_044719840.1">
    <property type="nucleotide sequence ID" value="XM_044864900.1"/>
</dbReference>
<evidence type="ECO:0000256" key="4">
    <source>
        <dbReference type="ARBA" id="ARBA00022598"/>
    </source>
</evidence>
<gene>
    <name evidence="14" type="ORF">HRG_06429</name>
</gene>
<dbReference type="InterPro" id="IPR036621">
    <property type="entry name" value="Anticodon-bd_dom_sf"/>
</dbReference>
<keyword evidence="7" id="KW-0648">Protein biosynthesis</keyword>
<dbReference type="InterPro" id="IPR004154">
    <property type="entry name" value="Anticodon-bd"/>
</dbReference>
<dbReference type="NCBIfam" id="TIGR00418">
    <property type="entry name" value="thrS"/>
    <property type="match status" value="1"/>
</dbReference>
<keyword evidence="15" id="KW-1185">Reference proteome</keyword>
<comment type="similarity">
    <text evidence="2">Belongs to the class-II aminoacyl-tRNA synthetase family.</text>
</comment>
<dbReference type="GeneID" id="68355558"/>
<dbReference type="InterPro" id="IPR002314">
    <property type="entry name" value="aa-tRNA-synt_IIb"/>
</dbReference>
<accession>A0A9P8MVT9</accession>
<comment type="caution">
    <text evidence="14">The sequence shown here is derived from an EMBL/GenBank/DDBJ whole genome shotgun (WGS) entry which is preliminary data.</text>
</comment>
<dbReference type="FunFam" id="3.30.930.10:FF:000039">
    <property type="entry name" value="Threonyl-tRNA synthetase, mitochondrial"/>
    <property type="match status" value="1"/>
</dbReference>
<name>A0A9P8MVT9_9HYPO</name>
<protein>
    <recommendedName>
        <fullName evidence="3">threonine--tRNA ligase</fullName>
        <ecNumber evidence="3">6.1.1.3</ecNumber>
    </recommendedName>
    <alternativeName>
        <fullName evidence="11">Threonyl-tRNA synthetase</fullName>
    </alternativeName>
</protein>
<evidence type="ECO:0000256" key="9">
    <source>
        <dbReference type="ARBA" id="ARBA00023128"/>
    </source>
</evidence>
<keyword evidence="5" id="KW-0547">Nucleotide-binding</keyword>
<dbReference type="InterPro" id="IPR045864">
    <property type="entry name" value="aa-tRNA-synth_II/BPL/LPL"/>
</dbReference>
<evidence type="ECO:0000313" key="15">
    <source>
        <dbReference type="Proteomes" id="UP000824596"/>
    </source>
</evidence>
<dbReference type="Pfam" id="PF00587">
    <property type="entry name" value="tRNA-synt_2b"/>
    <property type="match status" value="1"/>
</dbReference>
<dbReference type="InterPro" id="IPR033728">
    <property type="entry name" value="ThrRS_core"/>
</dbReference>
<evidence type="ECO:0000256" key="8">
    <source>
        <dbReference type="ARBA" id="ARBA00022946"/>
    </source>
</evidence>